<dbReference type="Proteomes" id="UP000659698">
    <property type="component" value="Unassembled WGS sequence"/>
</dbReference>
<feature type="signal peptide" evidence="1">
    <location>
        <begin position="1"/>
        <end position="22"/>
    </location>
</feature>
<gene>
    <name evidence="2" type="ORF">H7U12_11305</name>
</gene>
<reference evidence="2 3" key="1">
    <citation type="journal article" date="2019" name="Int. J. Syst. Evol. Microbiol.">
        <title>Rufibacter sediminis sp. nov., isolated from freshwater lake sediment.</title>
        <authorList>
            <person name="Qu J.H."/>
            <person name="Zhang L.J."/>
            <person name="Fu Y.H."/>
            <person name="Li H.F."/>
        </authorList>
    </citation>
    <scope>NUCLEOTIDE SEQUENCE [LARGE SCALE GENOMIC DNA]</scope>
    <source>
        <strain evidence="2 3">H-1</strain>
    </source>
</reference>
<dbReference type="Pfam" id="PF16267">
    <property type="entry name" value="DUF4920"/>
    <property type="match status" value="1"/>
</dbReference>
<comment type="caution">
    <text evidence="2">The sequence shown here is derived from an EMBL/GenBank/DDBJ whole genome shotgun (WGS) entry which is preliminary data.</text>
</comment>
<evidence type="ECO:0000313" key="2">
    <source>
        <dbReference type="EMBL" id="MBC3540270.1"/>
    </source>
</evidence>
<dbReference type="RefSeq" id="WP_186637631.1">
    <property type="nucleotide sequence ID" value="NZ_JACOAF010000026.1"/>
</dbReference>
<evidence type="ECO:0000256" key="1">
    <source>
        <dbReference type="SAM" id="SignalP"/>
    </source>
</evidence>
<sequence>MKKLLFPAALAFSVLLGNCAQNSEKPKATASLPPAKVKIYGDTLEAKGAIDAAELPKLLVNQDSAQAKVATKVLEVCQAKGCWMEVDVKGQNPMRVTFKNYGFFMPKDIVGKEVVFEGVALKDTVSVADQRHFAEDAVKSKEEIAAITAPKPSITFIATGVQVKE</sequence>
<dbReference type="EMBL" id="JACOAF010000026">
    <property type="protein sequence ID" value="MBC3540270.1"/>
    <property type="molecule type" value="Genomic_DNA"/>
</dbReference>
<name>A0ABR6VTK5_9BACT</name>
<accession>A0ABR6VTK5</accession>
<proteinExistence type="predicted"/>
<dbReference type="InterPro" id="IPR032577">
    <property type="entry name" value="DUF4920"/>
</dbReference>
<keyword evidence="3" id="KW-1185">Reference proteome</keyword>
<evidence type="ECO:0000313" key="3">
    <source>
        <dbReference type="Proteomes" id="UP000659698"/>
    </source>
</evidence>
<organism evidence="2 3">
    <name type="scientific">Rufibacter sediminis</name>
    <dbReference type="NCBI Taxonomy" id="2762756"/>
    <lineage>
        <taxon>Bacteria</taxon>
        <taxon>Pseudomonadati</taxon>
        <taxon>Bacteroidota</taxon>
        <taxon>Cytophagia</taxon>
        <taxon>Cytophagales</taxon>
        <taxon>Hymenobacteraceae</taxon>
        <taxon>Rufibacter</taxon>
    </lineage>
</organism>
<protein>
    <submittedName>
        <fullName evidence="2">DUF4920 domain-containing protein</fullName>
    </submittedName>
</protein>
<keyword evidence="1" id="KW-0732">Signal</keyword>
<feature type="chain" id="PRO_5045399940" evidence="1">
    <location>
        <begin position="23"/>
        <end position="165"/>
    </location>
</feature>